<dbReference type="Proteomes" id="UP001295423">
    <property type="component" value="Unassembled WGS sequence"/>
</dbReference>
<feature type="region of interest" description="Disordered" evidence="1">
    <location>
        <begin position="341"/>
        <end position="360"/>
    </location>
</feature>
<protein>
    <submittedName>
        <fullName evidence="2">Uncharacterized protein</fullName>
    </submittedName>
</protein>
<feature type="region of interest" description="Disordered" evidence="1">
    <location>
        <begin position="169"/>
        <end position="221"/>
    </location>
</feature>
<evidence type="ECO:0000313" key="3">
    <source>
        <dbReference type="Proteomes" id="UP001295423"/>
    </source>
</evidence>
<accession>A0AAD2FBW7</accession>
<feature type="region of interest" description="Disordered" evidence="1">
    <location>
        <begin position="365"/>
        <end position="414"/>
    </location>
</feature>
<feature type="compositionally biased region" description="Low complexity" evidence="1">
    <location>
        <begin position="462"/>
        <end position="472"/>
    </location>
</feature>
<organism evidence="2 3">
    <name type="scientific">Cylindrotheca closterium</name>
    <dbReference type="NCBI Taxonomy" id="2856"/>
    <lineage>
        <taxon>Eukaryota</taxon>
        <taxon>Sar</taxon>
        <taxon>Stramenopiles</taxon>
        <taxon>Ochrophyta</taxon>
        <taxon>Bacillariophyta</taxon>
        <taxon>Bacillariophyceae</taxon>
        <taxon>Bacillariophycidae</taxon>
        <taxon>Bacillariales</taxon>
        <taxon>Bacillariaceae</taxon>
        <taxon>Cylindrotheca</taxon>
    </lineage>
</organism>
<dbReference type="EMBL" id="CAKOGP040000001">
    <property type="protein sequence ID" value="CAJ1892191.1"/>
    <property type="molecule type" value="Genomic_DNA"/>
</dbReference>
<sequence length="616" mass="66405">MNGQQGGDASSQAQQEAQLAYLLNAAGQGGGGFMGGLQGMGGAGRLGLTDSAIEEQILQRASALRAEALMQQQRQHQLGNALAALQQQQSFQQQHQLSALAGMGGMGMQEQEALYARAAALRELGVGGGQGMGGSMGGSMGGGMDRLQQFELNRFEEVERRRQQLNALANLGGGSGARPEGAPSAAELSQDSIRSTSSDVERVPSVAPPAPVPTEKSKEDLRKTPGTVIVPCRARGMPMDHNFKTAYFVISEDAKHGEDLVCSYFACRNGGVKFRYCAYCMAPVAKRNFCRRHDHGMSKLKDGKVPEDDGNQSDSTGASNKKGVDADEPMAAAPLQCLPVSKEADKPKPPQALDLLTSTATSQFLDSNDKKRKKPSDEYKATEVITDADGAEDAPPVGATEGEGSQGLRSISAKRRKLWTELLVRRPRSKDPRHLSAWLNEVLTVSEFEIPLDQIHLMPAPAAEESAAGSGSSDEEKKEKKDKKEKKEKTKEKKDKEKTKEPAKGKESSKPKESKEPKSPKEPKEPKEKSSPGEEPKSKKSKPSEPKPSEKESSSSSDEKSKEEEKKPTDSPEKSPKKSSSSPKKGDDDFAGSFADWRDRKKGKALLKKSTGSLRK</sequence>
<dbReference type="AlphaFoldDB" id="A0AAD2FBW7"/>
<evidence type="ECO:0000256" key="1">
    <source>
        <dbReference type="SAM" id="MobiDB-lite"/>
    </source>
</evidence>
<name>A0AAD2FBW7_9STRA</name>
<feature type="compositionally biased region" description="Basic and acidic residues" evidence="1">
    <location>
        <begin position="485"/>
        <end position="576"/>
    </location>
</feature>
<gene>
    <name evidence="2" type="ORF">CYCCA115_LOCUS90</name>
</gene>
<evidence type="ECO:0000313" key="2">
    <source>
        <dbReference type="EMBL" id="CAJ1892191.1"/>
    </source>
</evidence>
<keyword evidence="3" id="KW-1185">Reference proteome</keyword>
<proteinExistence type="predicted"/>
<feature type="compositionally biased region" description="Basic and acidic residues" evidence="1">
    <location>
        <begin position="296"/>
        <end position="307"/>
    </location>
</feature>
<feature type="compositionally biased region" description="Polar residues" evidence="1">
    <location>
        <begin position="187"/>
        <end position="198"/>
    </location>
</feature>
<reference evidence="2" key="1">
    <citation type="submission" date="2023-08" db="EMBL/GenBank/DDBJ databases">
        <authorList>
            <person name="Audoor S."/>
            <person name="Bilcke G."/>
        </authorList>
    </citation>
    <scope>NUCLEOTIDE SEQUENCE</scope>
</reference>
<feature type="region of interest" description="Disordered" evidence="1">
    <location>
        <begin position="459"/>
        <end position="616"/>
    </location>
</feature>
<feature type="region of interest" description="Disordered" evidence="1">
    <location>
        <begin position="296"/>
        <end position="326"/>
    </location>
</feature>
<comment type="caution">
    <text evidence="2">The sequence shown here is derived from an EMBL/GenBank/DDBJ whole genome shotgun (WGS) entry which is preliminary data.</text>
</comment>